<feature type="region of interest" description="Disordered" evidence="1">
    <location>
        <begin position="183"/>
        <end position="208"/>
    </location>
</feature>
<feature type="region of interest" description="Disordered" evidence="1">
    <location>
        <begin position="225"/>
        <end position="263"/>
    </location>
</feature>
<accession>A0AAD4M3U8</accession>
<dbReference type="AlphaFoldDB" id="A0AAD4M3U8"/>
<gene>
    <name evidence="2" type="ORF">B0F90DRAFT_1668310</name>
</gene>
<protein>
    <submittedName>
        <fullName evidence="2">Uncharacterized protein</fullName>
    </submittedName>
</protein>
<proteinExistence type="predicted"/>
<feature type="compositionally biased region" description="Polar residues" evidence="1">
    <location>
        <begin position="237"/>
        <end position="254"/>
    </location>
</feature>
<keyword evidence="3" id="KW-1185">Reference proteome</keyword>
<evidence type="ECO:0000313" key="2">
    <source>
        <dbReference type="EMBL" id="KAI0300490.1"/>
    </source>
</evidence>
<organism evidence="2 3">
    <name type="scientific">Multifurca ochricompacta</name>
    <dbReference type="NCBI Taxonomy" id="376703"/>
    <lineage>
        <taxon>Eukaryota</taxon>
        <taxon>Fungi</taxon>
        <taxon>Dikarya</taxon>
        <taxon>Basidiomycota</taxon>
        <taxon>Agaricomycotina</taxon>
        <taxon>Agaricomycetes</taxon>
        <taxon>Russulales</taxon>
        <taxon>Russulaceae</taxon>
        <taxon>Multifurca</taxon>
    </lineage>
</organism>
<feature type="region of interest" description="Disordered" evidence="1">
    <location>
        <begin position="95"/>
        <end position="118"/>
    </location>
</feature>
<sequence>MDSGVLNVPGRTTKPTRRIQVKKLARRLLGPHQARVVYSCIEPSHPAQRLLLLFLCVSVPRFCRSSLDQNLTLYLWRWVVTIRAGWFRLRLEEGGGQSEEHGGEVRRTETQNREETGAKETRVPLRNLTCWITPGSLPFACEAADWVVGGLSIELYRELNAITIGYRLVGRICTRRFGQSMSLWRDPGRTTGEGSRHEWSSVAGAGNNGWPEGSVGSCSLLSDCPNSDGASRPKNGTPLTRTYGTGGDDSSSMAVTYKREKNE</sequence>
<dbReference type="Proteomes" id="UP001203297">
    <property type="component" value="Unassembled WGS sequence"/>
</dbReference>
<evidence type="ECO:0000313" key="3">
    <source>
        <dbReference type="Proteomes" id="UP001203297"/>
    </source>
</evidence>
<comment type="caution">
    <text evidence="2">The sequence shown here is derived from an EMBL/GenBank/DDBJ whole genome shotgun (WGS) entry which is preliminary data.</text>
</comment>
<name>A0AAD4M3U8_9AGAM</name>
<evidence type="ECO:0000256" key="1">
    <source>
        <dbReference type="SAM" id="MobiDB-lite"/>
    </source>
</evidence>
<dbReference type="EMBL" id="WTXG01000018">
    <property type="protein sequence ID" value="KAI0300490.1"/>
    <property type="molecule type" value="Genomic_DNA"/>
</dbReference>
<reference evidence="2" key="1">
    <citation type="journal article" date="2022" name="New Phytol.">
        <title>Evolutionary transition to the ectomycorrhizal habit in the genomes of a hyperdiverse lineage of mushroom-forming fungi.</title>
        <authorList>
            <person name="Looney B."/>
            <person name="Miyauchi S."/>
            <person name="Morin E."/>
            <person name="Drula E."/>
            <person name="Courty P.E."/>
            <person name="Kohler A."/>
            <person name="Kuo A."/>
            <person name="LaButti K."/>
            <person name="Pangilinan J."/>
            <person name="Lipzen A."/>
            <person name="Riley R."/>
            <person name="Andreopoulos W."/>
            <person name="He G."/>
            <person name="Johnson J."/>
            <person name="Nolan M."/>
            <person name="Tritt A."/>
            <person name="Barry K.W."/>
            <person name="Grigoriev I.V."/>
            <person name="Nagy L.G."/>
            <person name="Hibbett D."/>
            <person name="Henrissat B."/>
            <person name="Matheny P.B."/>
            <person name="Labbe J."/>
            <person name="Martin F.M."/>
        </authorList>
    </citation>
    <scope>NUCLEOTIDE SEQUENCE</scope>
    <source>
        <strain evidence="2">BPL690</strain>
    </source>
</reference>